<sequence length="88" mass="10215">MEEVSKIGIVIVEICVSNFINHLDIETILEKEYPEVAVIQNDCLTFCGMCARRPYAMVNGKRIFAKTPEKCLELIRNRIEMELALYKY</sequence>
<dbReference type="EMBL" id="NUTL01000077">
    <property type="protein sequence ID" value="PHE93315.1"/>
    <property type="molecule type" value="Genomic_DNA"/>
</dbReference>
<evidence type="ECO:0008006" key="3">
    <source>
        <dbReference type="Google" id="ProtNLM"/>
    </source>
</evidence>
<dbReference type="RefSeq" id="WP_098803192.1">
    <property type="nucleotide sequence ID" value="NZ_NUTL01000077.1"/>
</dbReference>
<dbReference type="Pfam" id="PF07293">
    <property type="entry name" value="DUF1450"/>
    <property type="match status" value="1"/>
</dbReference>
<proteinExistence type="predicted"/>
<name>A0ABD6TBJ1_9BACI</name>
<dbReference type="Proteomes" id="UP000221918">
    <property type="component" value="Unassembled WGS sequence"/>
</dbReference>
<evidence type="ECO:0000313" key="1">
    <source>
        <dbReference type="EMBL" id="PHE93315.1"/>
    </source>
</evidence>
<evidence type="ECO:0000313" key="2">
    <source>
        <dbReference type="Proteomes" id="UP000221918"/>
    </source>
</evidence>
<dbReference type="InterPro" id="IPR009910">
    <property type="entry name" value="DUF1450"/>
</dbReference>
<dbReference type="AlphaFoldDB" id="A0ABD6TBJ1"/>
<comment type="caution">
    <text evidence="1">The sequence shown here is derived from an EMBL/GenBank/DDBJ whole genome shotgun (WGS) entry which is preliminary data.</text>
</comment>
<reference evidence="1 2" key="1">
    <citation type="submission" date="2017-09" db="EMBL/GenBank/DDBJ databases">
        <title>Large-scale bioinformatics analysis of Bacillus genomes uncovers conserved roles of natural products in bacterial physiology.</title>
        <authorList>
            <consortium name="Agbiome Team Llc"/>
            <person name="Bleich R.M."/>
            <person name="Grubbs K.J."/>
            <person name="Santa Maria K.C."/>
            <person name="Allen S.E."/>
            <person name="Farag S."/>
            <person name="Shank E.A."/>
            <person name="Bowers A."/>
        </authorList>
    </citation>
    <scope>NUCLEOTIDE SEQUENCE [LARGE SCALE GENOMIC DNA]</scope>
    <source>
        <strain evidence="1 2">AFS037265</strain>
    </source>
</reference>
<gene>
    <name evidence="1" type="ORF">COF81_18040</name>
</gene>
<accession>A0ABD6TBJ1</accession>
<organism evidence="1 2">
    <name type="scientific">Bacillus pseudomycoides</name>
    <dbReference type="NCBI Taxonomy" id="64104"/>
    <lineage>
        <taxon>Bacteria</taxon>
        <taxon>Bacillati</taxon>
        <taxon>Bacillota</taxon>
        <taxon>Bacilli</taxon>
        <taxon>Bacillales</taxon>
        <taxon>Bacillaceae</taxon>
        <taxon>Bacillus</taxon>
        <taxon>Bacillus cereus group</taxon>
    </lineage>
</organism>
<protein>
    <recommendedName>
        <fullName evidence="3">DUF1450 domain-containing protein</fullName>
    </recommendedName>
</protein>